<organism evidence="2 3">
    <name type="scientific">Afipia massiliensis</name>
    <dbReference type="NCBI Taxonomy" id="211460"/>
    <lineage>
        <taxon>Bacteria</taxon>
        <taxon>Pseudomonadati</taxon>
        <taxon>Pseudomonadota</taxon>
        <taxon>Alphaproteobacteria</taxon>
        <taxon>Hyphomicrobiales</taxon>
        <taxon>Nitrobacteraceae</taxon>
        <taxon>Afipia</taxon>
    </lineage>
</organism>
<dbReference type="AlphaFoldDB" id="A0A4U6BR81"/>
<dbReference type="STRING" id="211460.YH63_01920"/>
<accession>A0A4U6BR81</accession>
<evidence type="ECO:0000256" key="1">
    <source>
        <dbReference type="SAM" id="MobiDB-lite"/>
    </source>
</evidence>
<keyword evidence="3" id="KW-1185">Reference proteome</keyword>
<evidence type="ECO:0000313" key="3">
    <source>
        <dbReference type="Proteomes" id="UP000034832"/>
    </source>
</evidence>
<feature type="region of interest" description="Disordered" evidence="1">
    <location>
        <begin position="1"/>
        <end position="25"/>
    </location>
</feature>
<dbReference type="OrthoDB" id="8140341at2"/>
<name>A0A4U6BR81_9BRAD</name>
<evidence type="ECO:0000313" key="2">
    <source>
        <dbReference type="EMBL" id="TKT73006.1"/>
    </source>
</evidence>
<protein>
    <submittedName>
        <fullName evidence="2">Uncharacterized protein</fullName>
    </submittedName>
</protein>
<dbReference type="RefSeq" id="WP_046826560.1">
    <property type="nucleotide sequence ID" value="NZ_LBIA02000001.1"/>
</dbReference>
<reference evidence="2" key="1">
    <citation type="submission" date="2019-04" db="EMBL/GenBank/DDBJ databases">
        <title>Whole genome sequencing of cave bacteria.</title>
        <authorList>
            <person name="Gan H.M."/>
            <person name="Barton H."/>
            <person name="Savka M.A."/>
        </authorList>
    </citation>
    <scope>NUCLEOTIDE SEQUENCE [LARGE SCALE GENOMIC DNA]</scope>
    <source>
        <strain evidence="2">LC387</strain>
    </source>
</reference>
<sequence length="68" mass="7756">MAHSFSINDDVHHQGQGPQGRAEKIQSDVYTVVGCMPIEADGRLRYRIRSKTENVERIVTEEQLSRSQ</sequence>
<comment type="caution">
    <text evidence="2">The sequence shown here is derived from an EMBL/GenBank/DDBJ whole genome shotgun (WGS) entry which is preliminary data.</text>
</comment>
<dbReference type="EMBL" id="LBIA02000001">
    <property type="protein sequence ID" value="TKT73006.1"/>
    <property type="molecule type" value="Genomic_DNA"/>
</dbReference>
<proteinExistence type="predicted"/>
<gene>
    <name evidence="2" type="ORF">YH63_017120</name>
</gene>
<dbReference type="Proteomes" id="UP000034832">
    <property type="component" value="Unassembled WGS sequence"/>
</dbReference>